<dbReference type="AlphaFoldDB" id="F9CYR4"/>
<keyword evidence="2" id="KW-1185">Reference proteome</keyword>
<sequence length="56" mass="6657">MKCSITECKSKAEQPVKIGLKETRNLCKYHYNLFKNRDEKYPPNFSKASEFKEKIN</sequence>
<evidence type="ECO:0000313" key="2">
    <source>
        <dbReference type="Proteomes" id="UP000004440"/>
    </source>
</evidence>
<reference evidence="1 2" key="1">
    <citation type="journal article" date="2011" name="J. Bacteriol.">
        <title>Genome Sequence of an Ammonia-Oxidizing Soil Archaeon, "Candidatus Nitrosoarchaeum koreensis" MY1.</title>
        <authorList>
            <person name="Kim B.K."/>
            <person name="Jung M.Y."/>
            <person name="Yu D.S."/>
            <person name="Park S.J."/>
            <person name="Oh T.K."/>
            <person name="Rhee S.K."/>
            <person name="Kim J.F."/>
        </authorList>
    </citation>
    <scope>NUCLEOTIDE SEQUENCE [LARGE SCALE GENOMIC DNA]</scope>
    <source>
        <strain evidence="1 2">MY1</strain>
    </source>
</reference>
<dbReference type="STRING" id="1001994.MY1_1711"/>
<comment type="caution">
    <text evidence="1">The sequence shown here is derived from an EMBL/GenBank/DDBJ whole genome shotgun (WGS) entry which is preliminary data.</text>
</comment>
<protein>
    <submittedName>
        <fullName evidence="1">Uncharacterized protein</fullName>
    </submittedName>
</protein>
<evidence type="ECO:0000313" key="1">
    <source>
        <dbReference type="EMBL" id="EGP94458.1"/>
    </source>
</evidence>
<organism evidence="1 2">
    <name type="scientific">Nitrosarchaeum koreense MY1</name>
    <dbReference type="NCBI Taxonomy" id="1001994"/>
    <lineage>
        <taxon>Archaea</taxon>
        <taxon>Nitrososphaerota</taxon>
        <taxon>Nitrososphaeria</taxon>
        <taxon>Nitrosopumilales</taxon>
        <taxon>Nitrosopumilaceae</taxon>
        <taxon>Nitrosarchaeum</taxon>
    </lineage>
</organism>
<name>F9CYR4_9ARCH</name>
<dbReference type="Proteomes" id="UP000004440">
    <property type="component" value="Unassembled WGS sequence"/>
</dbReference>
<accession>F9CYR4</accession>
<proteinExistence type="predicted"/>
<dbReference type="EMBL" id="AFPU01000001">
    <property type="protein sequence ID" value="EGP94458.1"/>
    <property type="molecule type" value="Genomic_DNA"/>
</dbReference>
<gene>
    <name evidence="1" type="ORF">MY1_1711</name>
</gene>